<dbReference type="EMBL" id="JBAKBA010000015">
    <property type="protein sequence ID" value="MEL0659134.1"/>
    <property type="molecule type" value="Genomic_DNA"/>
</dbReference>
<dbReference type="InterPro" id="IPR015890">
    <property type="entry name" value="Chorismate_C"/>
</dbReference>
<reference evidence="5 6" key="1">
    <citation type="submission" date="2024-02" db="EMBL/GenBank/DDBJ databases">
        <title>Bacteria isolated from the canopy kelp, Nereocystis luetkeana.</title>
        <authorList>
            <person name="Pfister C.A."/>
            <person name="Younker I.T."/>
            <person name="Light S.H."/>
        </authorList>
    </citation>
    <scope>NUCLEOTIDE SEQUENCE [LARGE SCALE GENOMIC DNA]</scope>
    <source>
        <strain evidence="5 6">TI.2.07</strain>
    </source>
</reference>
<organism evidence="5 6">
    <name type="scientific">Psychromonas arctica</name>
    <dbReference type="NCBI Taxonomy" id="168275"/>
    <lineage>
        <taxon>Bacteria</taxon>
        <taxon>Pseudomonadati</taxon>
        <taxon>Pseudomonadota</taxon>
        <taxon>Gammaproteobacteria</taxon>
        <taxon>Alteromonadales</taxon>
        <taxon>Psychromonadaceae</taxon>
        <taxon>Psychromonas</taxon>
    </lineage>
</organism>
<name>A0ABU9HB74_9GAMM</name>
<feature type="domain" description="Anthranilate synthase component I N-terminal" evidence="4">
    <location>
        <begin position="27"/>
        <end position="158"/>
    </location>
</feature>
<dbReference type="RefSeq" id="WP_341627721.1">
    <property type="nucleotide sequence ID" value="NZ_JBAKBA010000015.1"/>
</dbReference>
<sequence>MTYKSANTLIKPLFFSEKIITIIKGELSCLNWSVFLESGSSEHIDSNWSIFSAQPIATLTDVNQRTSFHDLTNNTTHDMGRDPLAAQLQIRQQLFHEETNTDFPFTGGVIAAYHYEMGELFERVNKDQLNAGLNLGPYHCGFYDWAILYNLKQKQYYLLQQSTKNIEQDVTSLWQERYEWLENLSKKAPNDVESFSLSEQWQSNYSEQEYKQSFNKIQEYILSGDCYQVNLAQRFQAVYQGNEYQAYLALIEENKAPFAAFIRLPEQVIISVSPERFLQLKGHQVQTKPIKGTMPRSQDRQQDLANVQQLLSSEKDQAENLMIVDLLRNDIGRVCKPGTVKVPSLFNIESFPAVHHLVSTVTGQLDAQYSCEDLLRACFPGGSITGAPKIRSMEIISELEKFQREIYCGSIAYINGNGDMDSSITIRTLVCHHHQIYCWAGGGIVADSNAKSEYQECFDKVSKILPILSKL</sequence>
<dbReference type="EC" id="2.6.1.85" evidence="1"/>
<evidence type="ECO:0000259" key="3">
    <source>
        <dbReference type="Pfam" id="PF00425"/>
    </source>
</evidence>
<evidence type="ECO:0000256" key="2">
    <source>
        <dbReference type="ARBA" id="ARBA00022679"/>
    </source>
</evidence>
<dbReference type="InterPro" id="IPR005801">
    <property type="entry name" value="ADC_synthase"/>
</dbReference>
<evidence type="ECO:0000259" key="4">
    <source>
        <dbReference type="Pfam" id="PF04715"/>
    </source>
</evidence>
<dbReference type="SUPFAM" id="SSF56322">
    <property type="entry name" value="ADC synthase"/>
    <property type="match status" value="1"/>
</dbReference>
<dbReference type="InterPro" id="IPR019999">
    <property type="entry name" value="Anth_synth_I-like"/>
</dbReference>
<evidence type="ECO:0000313" key="6">
    <source>
        <dbReference type="Proteomes" id="UP001366060"/>
    </source>
</evidence>
<dbReference type="InterPro" id="IPR005802">
    <property type="entry name" value="ADC_synth_comp_1"/>
</dbReference>
<dbReference type="NCBIfam" id="TIGR00553">
    <property type="entry name" value="pabB"/>
    <property type="match status" value="1"/>
</dbReference>
<evidence type="ECO:0000313" key="5">
    <source>
        <dbReference type="EMBL" id="MEL0659134.1"/>
    </source>
</evidence>
<protein>
    <recommendedName>
        <fullName evidence="1">aminodeoxychorismate synthase</fullName>
        <ecNumber evidence="1">2.6.1.85</ecNumber>
    </recommendedName>
</protein>
<dbReference type="GO" id="GO:0046820">
    <property type="term" value="F:4-amino-4-deoxychorismate synthase activity"/>
    <property type="evidence" value="ECO:0007669"/>
    <property type="project" value="UniProtKB-EC"/>
</dbReference>
<accession>A0ABU9HB74</accession>
<proteinExistence type="predicted"/>
<dbReference type="PANTHER" id="PTHR11236:SF50">
    <property type="entry name" value="AMINODEOXYCHORISMATE SYNTHASE COMPONENT 1"/>
    <property type="match status" value="1"/>
</dbReference>
<keyword evidence="6" id="KW-1185">Reference proteome</keyword>
<dbReference type="PANTHER" id="PTHR11236">
    <property type="entry name" value="AMINOBENZOATE/ANTHRANILATE SYNTHASE"/>
    <property type="match status" value="1"/>
</dbReference>
<dbReference type="Pfam" id="PF04715">
    <property type="entry name" value="Anth_synt_I_N"/>
    <property type="match status" value="1"/>
</dbReference>
<evidence type="ECO:0000256" key="1">
    <source>
        <dbReference type="ARBA" id="ARBA00013139"/>
    </source>
</evidence>
<dbReference type="Proteomes" id="UP001366060">
    <property type="component" value="Unassembled WGS sequence"/>
</dbReference>
<keyword evidence="2 5" id="KW-0808">Transferase</keyword>
<dbReference type="Gene3D" id="3.60.120.10">
    <property type="entry name" value="Anthranilate synthase"/>
    <property type="match status" value="1"/>
</dbReference>
<dbReference type="PRINTS" id="PR00095">
    <property type="entry name" value="ANTSNTHASEI"/>
</dbReference>
<feature type="domain" description="Chorismate-utilising enzyme C-terminal" evidence="3">
    <location>
        <begin position="207"/>
        <end position="460"/>
    </location>
</feature>
<dbReference type="InterPro" id="IPR006805">
    <property type="entry name" value="Anth_synth_I_N"/>
</dbReference>
<keyword evidence="5" id="KW-0032">Aminotransferase</keyword>
<gene>
    <name evidence="5" type="primary">pabB</name>
    <name evidence="5" type="ORF">V6255_08265</name>
</gene>
<dbReference type="Pfam" id="PF00425">
    <property type="entry name" value="Chorismate_bind"/>
    <property type="match status" value="1"/>
</dbReference>
<comment type="caution">
    <text evidence="5">The sequence shown here is derived from an EMBL/GenBank/DDBJ whole genome shotgun (WGS) entry which is preliminary data.</text>
</comment>